<sequence>MGNNLSSQFEPDLSGVVYAPWDRTAVIILGATWGIVFYAIAMLWSTCALIDRWKGPNDKIRTGKSSVVAALLLSTMWPVVVAGTTDGTA</sequence>
<reference evidence="2" key="1">
    <citation type="journal article" date="2021" name="IMA Fungus">
        <title>Genomic characterization of three marine fungi, including Emericellopsis atlantica sp. nov. with signatures of a generalist lifestyle and marine biomass degradation.</title>
        <authorList>
            <person name="Hagestad O.C."/>
            <person name="Hou L."/>
            <person name="Andersen J.H."/>
            <person name="Hansen E.H."/>
            <person name="Altermark B."/>
            <person name="Li C."/>
            <person name="Kuhnert E."/>
            <person name="Cox R.J."/>
            <person name="Crous P.W."/>
            <person name="Spatafora J.W."/>
            <person name="Lail K."/>
            <person name="Amirebrahimi M."/>
            <person name="Lipzen A."/>
            <person name="Pangilinan J."/>
            <person name="Andreopoulos W."/>
            <person name="Hayes R.D."/>
            <person name="Ng V."/>
            <person name="Grigoriev I.V."/>
            <person name="Jackson S.A."/>
            <person name="Sutton T.D.S."/>
            <person name="Dobson A.D.W."/>
            <person name="Rama T."/>
        </authorList>
    </citation>
    <scope>NUCLEOTIDE SEQUENCE</scope>
    <source>
        <strain evidence="2">TS7</strain>
    </source>
</reference>
<organism evidence="2 3">
    <name type="scientific">Emericellopsis atlantica</name>
    <dbReference type="NCBI Taxonomy" id="2614577"/>
    <lineage>
        <taxon>Eukaryota</taxon>
        <taxon>Fungi</taxon>
        <taxon>Dikarya</taxon>
        <taxon>Ascomycota</taxon>
        <taxon>Pezizomycotina</taxon>
        <taxon>Sordariomycetes</taxon>
        <taxon>Hypocreomycetidae</taxon>
        <taxon>Hypocreales</taxon>
        <taxon>Bionectriaceae</taxon>
        <taxon>Emericellopsis</taxon>
    </lineage>
</organism>
<proteinExistence type="predicted"/>
<feature type="transmembrane region" description="Helical" evidence="1">
    <location>
        <begin position="65"/>
        <end position="84"/>
    </location>
</feature>
<keyword evidence="1" id="KW-0812">Transmembrane</keyword>
<evidence type="ECO:0000256" key="1">
    <source>
        <dbReference type="SAM" id="Phobius"/>
    </source>
</evidence>
<dbReference type="RefSeq" id="XP_046121073.1">
    <property type="nucleotide sequence ID" value="XM_046264718.1"/>
</dbReference>
<gene>
    <name evidence="2" type="ORF">F5Z01DRAFT_671591</name>
</gene>
<accession>A0A9P7ZRU4</accession>
<dbReference type="EMBL" id="MU251246">
    <property type="protein sequence ID" value="KAG9257149.1"/>
    <property type="molecule type" value="Genomic_DNA"/>
</dbReference>
<name>A0A9P7ZRU4_9HYPO</name>
<dbReference type="AlphaFoldDB" id="A0A9P7ZRU4"/>
<protein>
    <submittedName>
        <fullName evidence="2">Uncharacterized protein</fullName>
    </submittedName>
</protein>
<evidence type="ECO:0000313" key="3">
    <source>
        <dbReference type="Proteomes" id="UP000887229"/>
    </source>
</evidence>
<dbReference type="GeneID" id="70295621"/>
<feature type="transmembrane region" description="Helical" evidence="1">
    <location>
        <begin position="24"/>
        <end position="44"/>
    </location>
</feature>
<comment type="caution">
    <text evidence="2">The sequence shown here is derived from an EMBL/GenBank/DDBJ whole genome shotgun (WGS) entry which is preliminary data.</text>
</comment>
<keyword evidence="1" id="KW-1133">Transmembrane helix</keyword>
<keyword evidence="1" id="KW-0472">Membrane</keyword>
<evidence type="ECO:0000313" key="2">
    <source>
        <dbReference type="EMBL" id="KAG9257149.1"/>
    </source>
</evidence>
<dbReference type="OrthoDB" id="4987761at2759"/>
<keyword evidence="3" id="KW-1185">Reference proteome</keyword>
<dbReference type="Proteomes" id="UP000887229">
    <property type="component" value="Unassembled WGS sequence"/>
</dbReference>